<proteinExistence type="predicted"/>
<feature type="non-terminal residue" evidence="1">
    <location>
        <position position="1"/>
    </location>
</feature>
<reference evidence="2" key="2">
    <citation type="submission" date="2015-01" db="EMBL/GenBank/DDBJ databases">
        <title>Evolutionary Origins and Diversification of the Mycorrhizal Mutualists.</title>
        <authorList>
            <consortium name="DOE Joint Genome Institute"/>
            <consortium name="Mycorrhizal Genomics Consortium"/>
            <person name="Kohler A."/>
            <person name="Kuo A."/>
            <person name="Nagy L.G."/>
            <person name="Floudas D."/>
            <person name="Copeland A."/>
            <person name="Barry K.W."/>
            <person name="Cichocki N."/>
            <person name="Veneault-Fourrey C."/>
            <person name="LaButti K."/>
            <person name="Lindquist E.A."/>
            <person name="Lipzen A."/>
            <person name="Lundell T."/>
            <person name="Morin E."/>
            <person name="Murat C."/>
            <person name="Riley R."/>
            <person name="Ohm R."/>
            <person name="Sun H."/>
            <person name="Tunlid A."/>
            <person name="Henrissat B."/>
            <person name="Grigoriev I.V."/>
            <person name="Hibbett D.S."/>
            <person name="Martin F."/>
        </authorList>
    </citation>
    <scope>NUCLEOTIDE SEQUENCE [LARGE SCALE GENOMIC DNA]</scope>
    <source>
        <strain evidence="2">Foug A</strain>
    </source>
</reference>
<accession>A0A0C3DVH0</accession>
<reference evidence="1 2" key="1">
    <citation type="submission" date="2014-04" db="EMBL/GenBank/DDBJ databases">
        <authorList>
            <consortium name="DOE Joint Genome Institute"/>
            <person name="Kuo A."/>
            <person name="Kohler A."/>
            <person name="Nagy L.G."/>
            <person name="Floudas D."/>
            <person name="Copeland A."/>
            <person name="Barry K.W."/>
            <person name="Cichocki N."/>
            <person name="Veneault-Fourrey C."/>
            <person name="LaButti K."/>
            <person name="Lindquist E.A."/>
            <person name="Lipzen A."/>
            <person name="Lundell T."/>
            <person name="Morin E."/>
            <person name="Murat C."/>
            <person name="Sun H."/>
            <person name="Tunlid A."/>
            <person name="Henrissat B."/>
            <person name="Grigoriev I.V."/>
            <person name="Hibbett D.S."/>
            <person name="Martin F."/>
            <person name="Nordberg H.P."/>
            <person name="Cantor M.N."/>
            <person name="Hua S.X."/>
        </authorList>
    </citation>
    <scope>NUCLEOTIDE SEQUENCE [LARGE SCALE GENOMIC DNA]</scope>
    <source>
        <strain evidence="1 2">Foug A</strain>
    </source>
</reference>
<evidence type="ECO:0000313" key="2">
    <source>
        <dbReference type="Proteomes" id="UP000053989"/>
    </source>
</evidence>
<sequence length="151" mass="17622">YALKRLETFKYVPLWYFTREGLAEAATVIRIADEKTEPLMITQEDEGSVTLKPAYIVGLSKNAKLNTLLSFTDFLFAKNVILHCIEEVKWGSTVVDSFNWFFHRLEVHNLRQEGKRGERTLIHYAAHVRQDWHDKMTQKCSYNIANINESL</sequence>
<organism evidence="1 2">
    <name type="scientific">Scleroderma citrinum Foug A</name>
    <dbReference type="NCBI Taxonomy" id="1036808"/>
    <lineage>
        <taxon>Eukaryota</taxon>
        <taxon>Fungi</taxon>
        <taxon>Dikarya</taxon>
        <taxon>Basidiomycota</taxon>
        <taxon>Agaricomycotina</taxon>
        <taxon>Agaricomycetes</taxon>
        <taxon>Agaricomycetidae</taxon>
        <taxon>Boletales</taxon>
        <taxon>Sclerodermatineae</taxon>
        <taxon>Sclerodermataceae</taxon>
        <taxon>Scleroderma</taxon>
    </lineage>
</organism>
<dbReference type="AlphaFoldDB" id="A0A0C3DVH0"/>
<keyword evidence="2" id="KW-1185">Reference proteome</keyword>
<protein>
    <submittedName>
        <fullName evidence="1">Uncharacterized protein</fullName>
    </submittedName>
</protein>
<dbReference type="Proteomes" id="UP000053989">
    <property type="component" value="Unassembled WGS sequence"/>
</dbReference>
<gene>
    <name evidence="1" type="ORF">SCLCIDRAFT_52513</name>
</gene>
<name>A0A0C3DVH0_9AGAM</name>
<feature type="non-terminal residue" evidence="1">
    <location>
        <position position="151"/>
    </location>
</feature>
<dbReference type="OrthoDB" id="2688210at2759"/>
<dbReference type="InParanoid" id="A0A0C3DVH0"/>
<evidence type="ECO:0000313" key="1">
    <source>
        <dbReference type="EMBL" id="KIM60179.1"/>
    </source>
</evidence>
<dbReference type="EMBL" id="KN822065">
    <property type="protein sequence ID" value="KIM60179.1"/>
    <property type="molecule type" value="Genomic_DNA"/>
</dbReference>
<dbReference type="STRING" id="1036808.A0A0C3DVH0"/>
<dbReference type="HOGENOM" id="CLU_052398_2_2_1"/>